<evidence type="ECO:0000256" key="1">
    <source>
        <dbReference type="ARBA" id="ARBA00022679"/>
    </source>
</evidence>
<dbReference type="CDD" id="cd02440">
    <property type="entry name" value="AdoMet_MTases"/>
    <property type="match status" value="1"/>
</dbReference>
<dbReference type="Gene3D" id="3.40.50.150">
    <property type="entry name" value="Vaccinia Virus protein VP39"/>
    <property type="match status" value="1"/>
</dbReference>
<protein>
    <recommendedName>
        <fullName evidence="2">Methyltransferase type 12 domain-containing protein</fullName>
    </recommendedName>
</protein>
<dbReference type="PANTHER" id="PTHR43861:SF3">
    <property type="entry name" value="PUTATIVE (AFU_ORTHOLOGUE AFUA_2G14390)-RELATED"/>
    <property type="match status" value="1"/>
</dbReference>
<dbReference type="Pfam" id="PF08242">
    <property type="entry name" value="Methyltransf_12"/>
    <property type="match status" value="1"/>
</dbReference>
<feature type="domain" description="Methyltransferase type 12" evidence="2">
    <location>
        <begin position="56"/>
        <end position="162"/>
    </location>
</feature>
<accession>A0AAD3H057</accession>
<sequence length="223" mass="24915">MSMCAMKTQETVNNEWNAMAGEWDDMAPVSEYRNQFYDIIWKQTGLDPTKENFTIIDFGCGTGLMTEKIIANYPNAKVICIDAAATMVLQVNQKIQSREWTNVEAYQAILGRFDIMAPDTKEKLSAMFGKADLVIASSVMNFIPKPDLAKSMEVISKFLKPNEGMFIHSDWPFSDDEPDGFTTDKCKKMLEAGNLQHVQDSIETINLGGEEAKIFVGVGKAKS</sequence>
<gene>
    <name evidence="3" type="ORF">CTEN210_01732</name>
</gene>
<keyword evidence="4" id="KW-1185">Reference proteome</keyword>
<proteinExistence type="predicted"/>
<keyword evidence="1" id="KW-0808">Transferase</keyword>
<name>A0AAD3H057_9STRA</name>
<evidence type="ECO:0000259" key="2">
    <source>
        <dbReference type="Pfam" id="PF08242"/>
    </source>
</evidence>
<dbReference type="PANTHER" id="PTHR43861">
    <property type="entry name" value="TRANS-ACONITATE 2-METHYLTRANSFERASE-RELATED"/>
    <property type="match status" value="1"/>
</dbReference>
<comment type="caution">
    <text evidence="3">The sequence shown here is derived from an EMBL/GenBank/DDBJ whole genome shotgun (WGS) entry which is preliminary data.</text>
</comment>
<dbReference type="SUPFAM" id="SSF53335">
    <property type="entry name" value="S-adenosyl-L-methionine-dependent methyltransferases"/>
    <property type="match status" value="1"/>
</dbReference>
<reference evidence="3 4" key="1">
    <citation type="journal article" date="2021" name="Sci. Rep.">
        <title>The genome of the diatom Chaetoceros tenuissimus carries an ancient integrated fragment of an extant virus.</title>
        <authorList>
            <person name="Hongo Y."/>
            <person name="Kimura K."/>
            <person name="Takaki Y."/>
            <person name="Yoshida Y."/>
            <person name="Baba S."/>
            <person name="Kobayashi G."/>
            <person name="Nagasaki K."/>
            <person name="Hano T."/>
            <person name="Tomaru Y."/>
        </authorList>
    </citation>
    <scope>NUCLEOTIDE SEQUENCE [LARGE SCALE GENOMIC DNA]</scope>
    <source>
        <strain evidence="3 4">NIES-3715</strain>
    </source>
</reference>
<dbReference type="AlphaFoldDB" id="A0AAD3H057"/>
<dbReference type="InterPro" id="IPR013217">
    <property type="entry name" value="Methyltransf_12"/>
</dbReference>
<dbReference type="EMBL" id="BLLK01000020">
    <property type="protein sequence ID" value="GFH45258.1"/>
    <property type="molecule type" value="Genomic_DNA"/>
</dbReference>
<dbReference type="GO" id="GO:0016740">
    <property type="term" value="F:transferase activity"/>
    <property type="evidence" value="ECO:0007669"/>
    <property type="project" value="UniProtKB-KW"/>
</dbReference>
<dbReference type="Proteomes" id="UP001054902">
    <property type="component" value="Unassembled WGS sequence"/>
</dbReference>
<evidence type="ECO:0000313" key="4">
    <source>
        <dbReference type="Proteomes" id="UP001054902"/>
    </source>
</evidence>
<organism evidence="3 4">
    <name type="scientific">Chaetoceros tenuissimus</name>
    <dbReference type="NCBI Taxonomy" id="426638"/>
    <lineage>
        <taxon>Eukaryota</taxon>
        <taxon>Sar</taxon>
        <taxon>Stramenopiles</taxon>
        <taxon>Ochrophyta</taxon>
        <taxon>Bacillariophyta</taxon>
        <taxon>Coscinodiscophyceae</taxon>
        <taxon>Chaetocerotophycidae</taxon>
        <taxon>Chaetocerotales</taxon>
        <taxon>Chaetocerotaceae</taxon>
        <taxon>Chaetoceros</taxon>
    </lineage>
</organism>
<dbReference type="InterPro" id="IPR029063">
    <property type="entry name" value="SAM-dependent_MTases_sf"/>
</dbReference>
<evidence type="ECO:0000313" key="3">
    <source>
        <dbReference type="EMBL" id="GFH45258.1"/>
    </source>
</evidence>